<feature type="non-terminal residue" evidence="2">
    <location>
        <position position="1"/>
    </location>
</feature>
<feature type="region of interest" description="Disordered" evidence="1">
    <location>
        <begin position="107"/>
        <end position="127"/>
    </location>
</feature>
<evidence type="ECO:0000313" key="3">
    <source>
        <dbReference type="Proteomes" id="UP000321570"/>
    </source>
</evidence>
<keyword evidence="3" id="KW-1185">Reference proteome</keyword>
<evidence type="ECO:0000313" key="2">
    <source>
        <dbReference type="EMBL" id="VUZ56262.1"/>
    </source>
</evidence>
<organism evidence="2 3">
    <name type="scientific">Hymenolepis diminuta</name>
    <name type="common">Rat tapeworm</name>
    <dbReference type="NCBI Taxonomy" id="6216"/>
    <lineage>
        <taxon>Eukaryota</taxon>
        <taxon>Metazoa</taxon>
        <taxon>Spiralia</taxon>
        <taxon>Lophotrochozoa</taxon>
        <taxon>Platyhelminthes</taxon>
        <taxon>Cestoda</taxon>
        <taxon>Eucestoda</taxon>
        <taxon>Cyclophyllidea</taxon>
        <taxon>Hymenolepididae</taxon>
        <taxon>Hymenolepis</taxon>
    </lineage>
</organism>
<dbReference type="Proteomes" id="UP000321570">
    <property type="component" value="Unassembled WGS sequence"/>
</dbReference>
<reference evidence="2 3" key="1">
    <citation type="submission" date="2019-07" db="EMBL/GenBank/DDBJ databases">
        <authorList>
            <person name="Jastrzebski P J."/>
            <person name="Paukszto L."/>
            <person name="Jastrzebski P J."/>
        </authorList>
    </citation>
    <scope>NUCLEOTIDE SEQUENCE [LARGE SCALE GENOMIC DNA]</scope>
    <source>
        <strain evidence="2 3">WMS-il1</strain>
    </source>
</reference>
<accession>A0A564ZA34</accession>
<dbReference type="EMBL" id="CABIJS010000701">
    <property type="protein sequence ID" value="VUZ56262.1"/>
    <property type="molecule type" value="Genomic_DNA"/>
</dbReference>
<name>A0A564ZA34_HYMDI</name>
<proteinExistence type="predicted"/>
<evidence type="ECO:0000256" key="1">
    <source>
        <dbReference type="SAM" id="MobiDB-lite"/>
    </source>
</evidence>
<gene>
    <name evidence="2" type="ORF">WMSIL1_LOCUS13969</name>
</gene>
<feature type="region of interest" description="Disordered" evidence="1">
    <location>
        <begin position="66"/>
        <end position="94"/>
    </location>
</feature>
<dbReference type="AlphaFoldDB" id="A0A564ZA34"/>
<protein>
    <submittedName>
        <fullName evidence="2">Uncharacterized protein</fullName>
    </submittedName>
</protein>
<sequence length="175" mass="18676">GSFLSKSFRELADLNTKPADNEFSSFSNYADNGITKGLDASEKAGLKAGSSFYILSQDSVNTIDFTSASPAPTLNSPAKPSKSNSIPALSQPSTYSTVPVEIFDSSFPSSGSSSYRGKKARPTPTGNYLKLNLRKKCFSRGGSKKQARSRFAVRKAKYAAKFGSWKKGGKFGAKG</sequence>
<feature type="non-terminal residue" evidence="2">
    <location>
        <position position="175"/>
    </location>
</feature>